<keyword evidence="3" id="KW-1185">Reference proteome</keyword>
<feature type="domain" description="DUF4426" evidence="1">
    <location>
        <begin position="5"/>
        <end position="123"/>
    </location>
</feature>
<dbReference type="AlphaFoldDB" id="W9VPK9"/>
<gene>
    <name evidence="2" type="ORF">D791_00620</name>
</gene>
<dbReference type="EMBL" id="AONB01000002">
    <property type="protein sequence ID" value="EXJ12375.1"/>
    <property type="molecule type" value="Genomic_DNA"/>
</dbReference>
<dbReference type="InterPro" id="IPR025218">
    <property type="entry name" value="DUF4426"/>
</dbReference>
<dbReference type="Proteomes" id="UP000019464">
    <property type="component" value="Unassembled WGS sequence"/>
</dbReference>
<reference evidence="3" key="1">
    <citation type="submission" date="2012-11" db="EMBL/GenBank/DDBJ databases">
        <authorList>
            <person name="Singh A."/>
            <person name="Pinnaka A.K."/>
            <person name="Vaidya B."/>
        </authorList>
    </citation>
    <scope>NUCLEOTIDE SEQUENCE [LARGE SCALE GENOMIC DNA]</scope>
    <source>
        <strain evidence="3">AK23</strain>
    </source>
</reference>
<name>W9VPK9_9GAMM</name>
<evidence type="ECO:0000259" key="1">
    <source>
        <dbReference type="Pfam" id="PF14467"/>
    </source>
</evidence>
<dbReference type="STRING" id="1229521.D791_00620"/>
<protein>
    <recommendedName>
        <fullName evidence="1">DUF4426 domain-containing protein</fullName>
    </recommendedName>
</protein>
<dbReference type="Pfam" id="PF14467">
    <property type="entry name" value="DUF4426"/>
    <property type="match status" value="1"/>
</dbReference>
<dbReference type="RefSeq" id="WP_051514068.1">
    <property type="nucleotide sequence ID" value="NZ_AONB01000002.1"/>
</dbReference>
<comment type="caution">
    <text evidence="2">The sequence shown here is derived from an EMBL/GenBank/DDBJ whole genome shotgun (WGS) entry which is preliminary data.</text>
</comment>
<evidence type="ECO:0000313" key="2">
    <source>
        <dbReference type="EMBL" id="EXJ12375.1"/>
    </source>
</evidence>
<accession>W9VPK9</accession>
<dbReference type="OrthoDB" id="8563353at2"/>
<organism evidence="2 3">
    <name type="scientific">Nitrincola nitratireducens</name>
    <dbReference type="NCBI Taxonomy" id="1229521"/>
    <lineage>
        <taxon>Bacteria</taxon>
        <taxon>Pseudomonadati</taxon>
        <taxon>Pseudomonadota</taxon>
        <taxon>Gammaproteobacteria</taxon>
        <taxon>Oceanospirillales</taxon>
        <taxon>Oceanospirillaceae</taxon>
        <taxon>Nitrincola</taxon>
    </lineage>
</organism>
<proteinExistence type="predicted"/>
<evidence type="ECO:0000313" key="3">
    <source>
        <dbReference type="Proteomes" id="UP000019464"/>
    </source>
</evidence>
<reference evidence="2 3" key="2">
    <citation type="journal article" date="2015" name="Syst. Appl. Microbiol.">
        <title>Nitrincola nitratireducens sp. nov. isolated from a haloalkaline crater lake.</title>
        <authorList>
            <person name="Singh A."/>
            <person name="Vaidya B."/>
            <person name="Tanuku N.R."/>
            <person name="Pinnaka A.K."/>
        </authorList>
    </citation>
    <scope>NUCLEOTIDE SEQUENCE [LARGE SCALE GENOMIC DNA]</scope>
    <source>
        <strain evidence="2 3">AK23</strain>
    </source>
</reference>
<dbReference type="Gene3D" id="2.60.40.3340">
    <property type="entry name" value="Domain of unknown function DUF4426"/>
    <property type="match status" value="1"/>
</dbReference>
<sequence length="123" mass="14082">MFSDDRYEIHYNAFNSTFVTPDVAARHGLTRSGNRGLMNVAILEKLDDGSTRPTTALVTAKSNNLLQQGQDISYRQVTESDAIYYLGEFRFTNEELLNFTLSVQPDPNQPAYQIQFQQTFYQD</sequence>